<organism evidence="2">
    <name type="scientific">Gordonia amarae</name>
    <dbReference type="NCBI Taxonomy" id="36821"/>
    <lineage>
        <taxon>Bacteria</taxon>
        <taxon>Bacillati</taxon>
        <taxon>Actinomycetota</taxon>
        <taxon>Actinomycetes</taxon>
        <taxon>Mycobacteriales</taxon>
        <taxon>Gordoniaceae</taxon>
        <taxon>Gordonia</taxon>
    </lineage>
</organism>
<protein>
    <submittedName>
        <fullName evidence="2">DNA polymerase subunit beta</fullName>
    </submittedName>
</protein>
<dbReference type="Pfam" id="PF01909">
    <property type="entry name" value="NTP_transf_2"/>
    <property type="match status" value="1"/>
</dbReference>
<dbReference type="Gene3D" id="3.30.460.10">
    <property type="entry name" value="Beta Polymerase, domain 2"/>
    <property type="match status" value="1"/>
</dbReference>
<dbReference type="CDD" id="cd05403">
    <property type="entry name" value="NT_KNTase_like"/>
    <property type="match status" value="1"/>
</dbReference>
<dbReference type="InterPro" id="IPR043519">
    <property type="entry name" value="NT_sf"/>
</dbReference>
<name>A0A857M667_9ACTN</name>
<dbReference type="SUPFAM" id="SSF81301">
    <property type="entry name" value="Nucleotidyltransferase"/>
    <property type="match status" value="1"/>
</dbReference>
<dbReference type="RefSeq" id="WP_005187463.1">
    <property type="nucleotide sequence ID" value="NZ_CP045804.1"/>
</dbReference>
<proteinExistence type="predicted"/>
<gene>
    <name evidence="2" type="ORF">GII30_00130</name>
</gene>
<dbReference type="InterPro" id="IPR002934">
    <property type="entry name" value="Polymerase_NTP_transf_dom"/>
</dbReference>
<dbReference type="EMBL" id="CP045810">
    <property type="protein sequence ID" value="QHN37796.1"/>
    <property type="molecule type" value="Genomic_DNA"/>
</dbReference>
<dbReference type="GO" id="GO:0016779">
    <property type="term" value="F:nucleotidyltransferase activity"/>
    <property type="evidence" value="ECO:0007669"/>
    <property type="project" value="InterPro"/>
</dbReference>
<evidence type="ECO:0000259" key="1">
    <source>
        <dbReference type="Pfam" id="PF01909"/>
    </source>
</evidence>
<sequence>MGIADRMTALSERIIDVPGVQGVTLGGSRARGTARPDSDWDFGIYHSGDLDVAALQRIADAAVDERVTLTPRGGWGPWVDGGGWLTMDGVAVDWLYRDLDRVDAIADRAELGQFAFHRQVGHPLGFLDVAYLGELATSQIIADPDGHLESRRSRCRDYPPALARELASKCLWEADFDVLIAGKGAAGGDAVYVAGVLAHALTLTAHALHAHAHSWVTTEKGIISTAAELPATPDEFASRAHGCVGLLDPAPAALRRSVDTARQLICEVRETVGDHPPGNGT</sequence>
<evidence type="ECO:0000313" key="2">
    <source>
        <dbReference type="EMBL" id="QHN37796.1"/>
    </source>
</evidence>
<accession>A0A857M667</accession>
<dbReference type="AlphaFoldDB" id="A0A857M667"/>
<reference evidence="2" key="1">
    <citation type="journal article" date="2021" name="Nat. Microbiol.">
        <title>Cocultivation of an ultrasmall environmental parasitic bacterium with lytic ability against bacteria associated with wastewater foams.</title>
        <authorList>
            <person name="Batinovic S."/>
            <person name="Rose J.J.A."/>
            <person name="Ratcliffe J."/>
            <person name="Seviour R.J."/>
            <person name="Petrovski S."/>
        </authorList>
    </citation>
    <scope>NUCLEOTIDE SEQUENCE</scope>
    <source>
        <strain evidence="2">CON44</strain>
    </source>
</reference>
<feature type="domain" description="Polymerase nucleotidyl transferase" evidence="1">
    <location>
        <begin position="18"/>
        <end position="51"/>
    </location>
</feature>